<dbReference type="PANTHER" id="PTHR20986:SF13">
    <property type="entry name" value="FMRF-LIKE PEPTIDE"/>
    <property type="match status" value="1"/>
</dbReference>
<keyword evidence="9" id="KW-1185">Reference proteome</keyword>
<keyword evidence="5" id="KW-0027">Amidation</keyword>
<dbReference type="WBParaSite" id="NBR_0001430501-mRNA-1">
    <property type="protein sequence ID" value="NBR_0001430501-mRNA-1"/>
    <property type="gene ID" value="NBR_0001430501"/>
</dbReference>
<dbReference type="PANTHER" id="PTHR20986">
    <property type="entry name" value="FMRFAMIDE-RELATED PEPTIDES"/>
    <property type="match status" value="1"/>
</dbReference>
<keyword evidence="7" id="KW-0732">Signal</keyword>
<proteinExistence type="inferred from homology"/>
<evidence type="ECO:0000256" key="3">
    <source>
        <dbReference type="ARBA" id="ARBA00022525"/>
    </source>
</evidence>
<dbReference type="Proteomes" id="UP000271162">
    <property type="component" value="Unassembled WGS sequence"/>
</dbReference>
<dbReference type="Pfam" id="PF01581">
    <property type="entry name" value="FARP"/>
    <property type="match status" value="3"/>
</dbReference>
<comment type="similarity">
    <text evidence="2">Belongs to the FARP (FMRFamide related peptide) family.</text>
</comment>
<dbReference type="AlphaFoldDB" id="A0A158R1R4"/>
<evidence type="ECO:0000256" key="5">
    <source>
        <dbReference type="ARBA" id="ARBA00022815"/>
    </source>
</evidence>
<organism evidence="10">
    <name type="scientific">Nippostrongylus brasiliensis</name>
    <name type="common">Rat hookworm</name>
    <dbReference type="NCBI Taxonomy" id="27835"/>
    <lineage>
        <taxon>Eukaryota</taxon>
        <taxon>Metazoa</taxon>
        <taxon>Ecdysozoa</taxon>
        <taxon>Nematoda</taxon>
        <taxon>Chromadorea</taxon>
        <taxon>Rhabditida</taxon>
        <taxon>Rhabditina</taxon>
        <taxon>Rhabditomorpha</taxon>
        <taxon>Strongyloidea</taxon>
        <taxon>Heligmosomidae</taxon>
        <taxon>Nippostrongylus</taxon>
    </lineage>
</organism>
<dbReference type="EMBL" id="UYSL01021308">
    <property type="protein sequence ID" value="VDL77895.1"/>
    <property type="molecule type" value="Genomic_DNA"/>
</dbReference>
<evidence type="ECO:0000313" key="8">
    <source>
        <dbReference type="EMBL" id="VDL77895.1"/>
    </source>
</evidence>
<protein>
    <submittedName>
        <fullName evidence="10">FMRFamide</fullName>
    </submittedName>
</protein>
<sequence>MWCAVFFLSLIACTFAGNEEHLAEQFCPAPMMEKRKSAFVRFGKRSDEDVMDVDKRKSAFVRFGRSAPLDMPEKRKSQYIRFGRK</sequence>
<evidence type="ECO:0000256" key="2">
    <source>
        <dbReference type="ARBA" id="ARBA00006356"/>
    </source>
</evidence>
<evidence type="ECO:0000256" key="1">
    <source>
        <dbReference type="ARBA" id="ARBA00004613"/>
    </source>
</evidence>
<keyword evidence="3" id="KW-0964">Secreted</keyword>
<dbReference type="GO" id="GO:0005576">
    <property type="term" value="C:extracellular region"/>
    <property type="evidence" value="ECO:0007669"/>
    <property type="project" value="UniProtKB-SubCell"/>
</dbReference>
<name>A0A158R1R4_NIPBR</name>
<evidence type="ECO:0000313" key="9">
    <source>
        <dbReference type="Proteomes" id="UP000271162"/>
    </source>
</evidence>
<evidence type="ECO:0000256" key="7">
    <source>
        <dbReference type="SAM" id="SignalP"/>
    </source>
</evidence>
<gene>
    <name evidence="8" type="ORF">NBR_LOCUS14306</name>
</gene>
<reference evidence="8 9" key="2">
    <citation type="submission" date="2018-11" db="EMBL/GenBank/DDBJ databases">
        <authorList>
            <consortium name="Pathogen Informatics"/>
        </authorList>
    </citation>
    <scope>NUCLEOTIDE SEQUENCE [LARGE SCALE GENOMIC DNA]</scope>
</reference>
<feature type="chain" id="PRO_5043135765" evidence="7">
    <location>
        <begin position="17"/>
        <end position="85"/>
    </location>
</feature>
<dbReference type="STRING" id="27835.A0A158R1R4"/>
<dbReference type="InterPro" id="IPR051041">
    <property type="entry name" value="FMRFamide-related_np"/>
</dbReference>
<dbReference type="GO" id="GO:0007218">
    <property type="term" value="P:neuropeptide signaling pathway"/>
    <property type="evidence" value="ECO:0007669"/>
    <property type="project" value="UniProtKB-KW"/>
</dbReference>
<comment type="subcellular location">
    <subcellularLocation>
        <location evidence="1">Secreted</location>
    </subcellularLocation>
</comment>
<feature type="signal peptide" evidence="7">
    <location>
        <begin position="1"/>
        <end position="16"/>
    </location>
</feature>
<reference evidence="10" key="1">
    <citation type="submission" date="2016-04" db="UniProtKB">
        <authorList>
            <consortium name="WormBaseParasite"/>
        </authorList>
    </citation>
    <scope>IDENTIFICATION</scope>
</reference>
<accession>A0A158R1R4</accession>
<evidence type="ECO:0000256" key="4">
    <source>
        <dbReference type="ARBA" id="ARBA00022685"/>
    </source>
</evidence>
<evidence type="ECO:0000313" key="10">
    <source>
        <dbReference type="WBParaSite" id="NBR_0001430501-mRNA-1"/>
    </source>
</evidence>
<keyword evidence="6" id="KW-0527">Neuropeptide</keyword>
<dbReference type="InterPro" id="IPR002544">
    <property type="entry name" value="FMRFamid-related_peptide-like"/>
</dbReference>
<keyword evidence="4" id="KW-0165">Cleavage on pair of basic residues</keyword>
<evidence type="ECO:0000256" key="6">
    <source>
        <dbReference type="ARBA" id="ARBA00023320"/>
    </source>
</evidence>